<comment type="caution">
    <text evidence="2">The sequence shown here is derived from an EMBL/GenBank/DDBJ whole genome shotgun (WGS) entry which is preliminary data.</text>
</comment>
<evidence type="ECO:0000313" key="2">
    <source>
        <dbReference type="EMBL" id="MBT1711111.1"/>
    </source>
</evidence>
<dbReference type="Pfam" id="PF01494">
    <property type="entry name" value="FAD_binding_3"/>
    <property type="match status" value="1"/>
</dbReference>
<dbReference type="GO" id="GO:0071949">
    <property type="term" value="F:FAD binding"/>
    <property type="evidence" value="ECO:0007669"/>
    <property type="project" value="InterPro"/>
</dbReference>
<organism evidence="2 3">
    <name type="scientific">Dawidia cretensis</name>
    <dbReference type="NCBI Taxonomy" id="2782350"/>
    <lineage>
        <taxon>Bacteria</taxon>
        <taxon>Pseudomonadati</taxon>
        <taxon>Bacteroidota</taxon>
        <taxon>Cytophagia</taxon>
        <taxon>Cytophagales</taxon>
        <taxon>Chryseotaleaceae</taxon>
        <taxon>Dawidia</taxon>
    </lineage>
</organism>
<dbReference type="PRINTS" id="PR00420">
    <property type="entry name" value="RNGMNOXGNASE"/>
</dbReference>
<dbReference type="InterPro" id="IPR050816">
    <property type="entry name" value="Flavin-dep_Halogenase_NPB"/>
</dbReference>
<dbReference type="SUPFAM" id="SSF51905">
    <property type="entry name" value="FAD/NAD(P)-binding domain"/>
    <property type="match status" value="1"/>
</dbReference>
<dbReference type="Proteomes" id="UP001319080">
    <property type="component" value="Unassembled WGS sequence"/>
</dbReference>
<evidence type="ECO:0000259" key="1">
    <source>
        <dbReference type="Pfam" id="PF01494"/>
    </source>
</evidence>
<evidence type="ECO:0000313" key="3">
    <source>
        <dbReference type="Proteomes" id="UP001319080"/>
    </source>
</evidence>
<dbReference type="InterPro" id="IPR002938">
    <property type="entry name" value="FAD-bd"/>
</dbReference>
<keyword evidence="3" id="KW-1185">Reference proteome</keyword>
<name>A0AAP2E133_9BACT</name>
<sequence>MNTEQIDVLVIGAGPAGSIAAAMVQKAGLSVRVVEREKFPRFVIGESLLPRCMEVLEDAGLLDAVKAKNFQQKFGAKFMRGEDIFDFNFTEQFTQGWTWTWQVPRADFDQTLIAEVQRRGVPVSFETTVTGITFRDDESSVTTVTHADGSTEQLSARFVIDASGYGRVIPRLFNLDKPSSLDPRKAVFAHVHDIHRHEFDEPNRIVVVMYAPGVWVWIIPVSPTVTSMGFVGSFDFFHSTPGDLATQYKTLIQAHPYLQKRFGDAPWVFEPRKLEAWSGTTTSFFGKGYVLTGNVTEFLDPIFSSGVMFATVSSHRAATLAVRKLKGEAVDWEKEYTGVLQQGVDTFRTYVMAWYDGTLEKIFFSKNPDPRIKAQICSVLAGYVWDEENPFVRDHRGSLERLAKLIDLQQRLMSLN</sequence>
<dbReference type="PANTHER" id="PTHR43747">
    <property type="entry name" value="FAD-BINDING PROTEIN"/>
    <property type="match status" value="1"/>
</dbReference>
<protein>
    <submittedName>
        <fullName evidence="2">Tryptophan 7-halogenase</fullName>
    </submittedName>
</protein>
<dbReference type="InterPro" id="IPR036188">
    <property type="entry name" value="FAD/NAD-bd_sf"/>
</dbReference>
<accession>A0AAP2E133</accession>
<dbReference type="EMBL" id="JAHESE010000029">
    <property type="protein sequence ID" value="MBT1711111.1"/>
    <property type="molecule type" value="Genomic_DNA"/>
</dbReference>
<proteinExistence type="predicted"/>
<feature type="domain" description="FAD-binding" evidence="1">
    <location>
        <begin position="6"/>
        <end position="169"/>
    </location>
</feature>
<dbReference type="PANTHER" id="PTHR43747:SF1">
    <property type="entry name" value="SLR1998 PROTEIN"/>
    <property type="match status" value="1"/>
</dbReference>
<dbReference type="Gene3D" id="3.50.50.60">
    <property type="entry name" value="FAD/NAD(P)-binding domain"/>
    <property type="match status" value="1"/>
</dbReference>
<gene>
    <name evidence="2" type="ORF">KK062_22905</name>
</gene>
<dbReference type="RefSeq" id="WP_254086687.1">
    <property type="nucleotide sequence ID" value="NZ_JAHESE010000029.1"/>
</dbReference>
<dbReference type="AlphaFoldDB" id="A0AAP2E133"/>
<reference evidence="2 3" key="1">
    <citation type="submission" date="2021-05" db="EMBL/GenBank/DDBJ databases">
        <title>A Polyphasic approach of four new species of the genus Ohtaekwangia: Ohtaekwangia histidinii sp. nov., Ohtaekwangia cretensis sp. nov., Ohtaekwangia indiensis sp. nov., Ohtaekwangia reichenbachii sp. nov. from diverse environment.</title>
        <authorList>
            <person name="Octaviana S."/>
        </authorList>
    </citation>
    <scope>NUCLEOTIDE SEQUENCE [LARGE SCALE GENOMIC DNA]</scope>
    <source>
        <strain evidence="2 3">PWU5</strain>
    </source>
</reference>